<keyword evidence="3" id="KW-1185">Reference proteome</keyword>
<dbReference type="PIRSF" id="PIRSF001390">
    <property type="entry name" value="Dipicolinate_synth_subunit_B"/>
    <property type="match status" value="1"/>
</dbReference>
<dbReference type="Proteomes" id="UP000655830">
    <property type="component" value="Unassembled WGS sequence"/>
</dbReference>
<dbReference type="RefSeq" id="WP_249332524.1">
    <property type="nucleotide sequence ID" value="NZ_JACRSY010000010.1"/>
</dbReference>
<dbReference type="InterPro" id="IPR014214">
    <property type="entry name" value="Dipicolinic_acid_synth_B"/>
</dbReference>
<dbReference type="AlphaFoldDB" id="A0A926EFR3"/>
<dbReference type="EMBL" id="JACRSY010000010">
    <property type="protein sequence ID" value="MBC8579499.1"/>
    <property type="molecule type" value="Genomic_DNA"/>
</dbReference>
<proteinExistence type="predicted"/>
<evidence type="ECO:0000313" key="2">
    <source>
        <dbReference type="EMBL" id="MBC8579499.1"/>
    </source>
</evidence>
<name>A0A926EFR3_9FIRM</name>
<accession>A0A926EFR3</accession>
<dbReference type="SUPFAM" id="SSF52507">
    <property type="entry name" value="Homo-oligomeric flavin-containing Cys decarboxylases, HFCD"/>
    <property type="match status" value="1"/>
</dbReference>
<dbReference type="NCBIfam" id="NF006161">
    <property type="entry name" value="PRK08305.1"/>
    <property type="match status" value="1"/>
</dbReference>
<reference evidence="2" key="1">
    <citation type="submission" date="2020-08" db="EMBL/GenBank/DDBJ databases">
        <title>Genome public.</title>
        <authorList>
            <person name="Liu C."/>
            <person name="Sun Q."/>
        </authorList>
    </citation>
    <scope>NUCLEOTIDE SEQUENCE</scope>
    <source>
        <strain evidence="2">NSJ-12</strain>
    </source>
</reference>
<dbReference type="Gene3D" id="3.40.50.1950">
    <property type="entry name" value="Flavin prenyltransferase-like"/>
    <property type="match status" value="1"/>
</dbReference>
<gene>
    <name evidence="2" type="ORF">H8718_08145</name>
</gene>
<dbReference type="Pfam" id="PF02441">
    <property type="entry name" value="Flavoprotein"/>
    <property type="match status" value="1"/>
</dbReference>
<dbReference type="InterPro" id="IPR003382">
    <property type="entry name" value="Flavoprotein"/>
</dbReference>
<comment type="caution">
    <text evidence="2">The sequence shown here is derived from an EMBL/GenBank/DDBJ whole genome shotgun (WGS) entry which is preliminary data.</text>
</comment>
<protein>
    <submittedName>
        <fullName evidence="2">Dipicolinate synthase subunit B</fullName>
    </submittedName>
</protein>
<evidence type="ECO:0000313" key="3">
    <source>
        <dbReference type="Proteomes" id="UP000655830"/>
    </source>
</evidence>
<dbReference type="InterPro" id="IPR036551">
    <property type="entry name" value="Flavin_trans-like"/>
</dbReference>
<dbReference type="GO" id="GO:0003824">
    <property type="term" value="F:catalytic activity"/>
    <property type="evidence" value="ECO:0007669"/>
    <property type="project" value="InterPro"/>
</dbReference>
<organism evidence="2 3">
    <name type="scientific">Zhenhengia yiwuensis</name>
    <dbReference type="NCBI Taxonomy" id="2763666"/>
    <lineage>
        <taxon>Bacteria</taxon>
        <taxon>Bacillati</taxon>
        <taxon>Bacillota</taxon>
        <taxon>Clostridia</taxon>
        <taxon>Lachnospirales</taxon>
        <taxon>Lachnospiraceae</taxon>
        <taxon>Zhenhengia</taxon>
    </lineage>
</organism>
<evidence type="ECO:0000259" key="1">
    <source>
        <dbReference type="Pfam" id="PF02441"/>
    </source>
</evidence>
<dbReference type="NCBIfam" id="TIGR02852">
    <property type="entry name" value="spore_dpaB"/>
    <property type="match status" value="1"/>
</dbReference>
<feature type="domain" description="Flavoprotein" evidence="1">
    <location>
        <begin position="8"/>
        <end position="161"/>
    </location>
</feature>
<sequence>MTELKNLKLGVAFCGSFCTFKKAVVMLRNLVDLGIDVYPIMSFNAYTISTRFGRAEDFIDEIETITGKPIIHTIHDAEPLGPKNMIDALLIAPCTGNSLSKISHAIVDTPVVLAAKSLMRNGKPIILAISTNDGLGLNLENIGHVMPNQNIYFVPFGQDNAVAKPYSLVADLTLVPDTLKFALDGKQIQPVLIKY</sequence>